<sequence length="259" mass="30023">MGNILTENDLSPLQKYRLKSETGQSFNVAKLMDKTFALDFMRDLAYSIGSPSERTAASIFIKRYAFIAVISLFAMTTANKKLNLSLDNIEMEEAERGKDWIPMISLKDTSIQEWNGQDRDEWREGVYRDLFANNIYPIIEHFEKTFKVSKLILWENIAVYLFWLYETELKESENPIVLSDFRFLIMEAKGNLFGEYNLNPIKKYYSKKNPPDEIRMRKTCCFTYQLGSKRCKTCPCTHISNDGVCFDGESICGAVQSFT</sequence>
<accession>A0ABV4Z0C4</accession>
<protein>
    <submittedName>
        <fullName evidence="2">IucA/IucC family C-terminal-domain containing protein</fullName>
    </submittedName>
</protein>
<evidence type="ECO:0000259" key="1">
    <source>
        <dbReference type="Pfam" id="PF06276"/>
    </source>
</evidence>
<dbReference type="Pfam" id="PF06276">
    <property type="entry name" value="FhuF"/>
    <property type="match status" value="1"/>
</dbReference>
<dbReference type="Proteomes" id="UP001241748">
    <property type="component" value="Unassembled WGS sequence"/>
</dbReference>
<gene>
    <name evidence="2" type="ORF">P5G62_025895</name>
</gene>
<reference evidence="2 3" key="1">
    <citation type="submission" date="2024-05" db="EMBL/GenBank/DDBJ databases">
        <authorList>
            <person name="Venkateswaran K."/>
        </authorList>
    </citation>
    <scope>NUCLEOTIDE SEQUENCE [LARGE SCALE GENOMIC DNA]</scope>
    <source>
        <strain evidence="2 3">179-C4-2-HS</strain>
    </source>
</reference>
<evidence type="ECO:0000313" key="2">
    <source>
        <dbReference type="EMBL" id="MFB3170550.1"/>
    </source>
</evidence>
<keyword evidence="3" id="KW-1185">Reference proteome</keyword>
<dbReference type="EMBL" id="JAROBZ020000003">
    <property type="protein sequence ID" value="MFB3170550.1"/>
    <property type="molecule type" value="Genomic_DNA"/>
</dbReference>
<dbReference type="InterPro" id="IPR022770">
    <property type="entry name" value="IucA/IucC-like_C"/>
</dbReference>
<proteinExistence type="predicted"/>
<organism evidence="2 3">
    <name type="scientific">Neobacillus driksii</name>
    <dbReference type="NCBI Taxonomy" id="3035913"/>
    <lineage>
        <taxon>Bacteria</taxon>
        <taxon>Bacillati</taxon>
        <taxon>Bacillota</taxon>
        <taxon>Bacilli</taxon>
        <taxon>Bacillales</taxon>
        <taxon>Bacillaceae</taxon>
        <taxon>Neobacillus</taxon>
    </lineage>
</organism>
<dbReference type="RefSeq" id="WP_306076003.1">
    <property type="nucleotide sequence ID" value="NZ_JAROBZ020000003.1"/>
</dbReference>
<name>A0ABV4Z0C4_9BACI</name>
<feature type="domain" description="Aerobactin siderophore biosynthesis IucA/IucC-like C-terminal" evidence="1">
    <location>
        <begin position="59"/>
        <end position="193"/>
    </location>
</feature>
<evidence type="ECO:0000313" key="3">
    <source>
        <dbReference type="Proteomes" id="UP001241748"/>
    </source>
</evidence>
<comment type="caution">
    <text evidence="2">The sequence shown here is derived from an EMBL/GenBank/DDBJ whole genome shotgun (WGS) entry which is preliminary data.</text>
</comment>